<proteinExistence type="predicted"/>
<keyword evidence="2" id="KW-1185">Reference proteome</keyword>
<organism evidence="1 2">
    <name type="scientific">Patagioenas fasciata monilis</name>
    <dbReference type="NCBI Taxonomy" id="372326"/>
    <lineage>
        <taxon>Eukaryota</taxon>
        <taxon>Metazoa</taxon>
        <taxon>Chordata</taxon>
        <taxon>Craniata</taxon>
        <taxon>Vertebrata</taxon>
        <taxon>Euteleostomi</taxon>
        <taxon>Archelosauria</taxon>
        <taxon>Archosauria</taxon>
        <taxon>Dinosauria</taxon>
        <taxon>Saurischia</taxon>
        <taxon>Theropoda</taxon>
        <taxon>Coelurosauria</taxon>
        <taxon>Aves</taxon>
        <taxon>Neognathae</taxon>
        <taxon>Neoaves</taxon>
        <taxon>Columbimorphae</taxon>
        <taxon>Columbiformes</taxon>
        <taxon>Columbidae</taxon>
        <taxon>Patagioenas</taxon>
    </lineage>
</organism>
<dbReference type="OrthoDB" id="6493944at2759"/>
<comment type="caution">
    <text evidence="1">The sequence shown here is derived from an EMBL/GenBank/DDBJ whole genome shotgun (WGS) entry which is preliminary data.</text>
</comment>
<sequence>MAALGALVKKLWSVRRFVVLLGAPLALVPVLLSLPPKVPAPGGGTLVEGTERRCEWSPEAVECGQVQQLGLLPRAADWGHLCGGQ</sequence>
<dbReference type="EMBL" id="LSYS01002950">
    <property type="protein sequence ID" value="OPJ85205.1"/>
    <property type="molecule type" value="Genomic_DNA"/>
</dbReference>
<gene>
    <name evidence="1" type="primary">SLC13A3</name>
    <name evidence="1" type="ORF">AV530_018209</name>
</gene>
<dbReference type="AlphaFoldDB" id="A0A1V4KLB8"/>
<accession>A0A1V4KLB8</accession>
<dbReference type="Proteomes" id="UP000190648">
    <property type="component" value="Unassembled WGS sequence"/>
</dbReference>
<evidence type="ECO:0000313" key="2">
    <source>
        <dbReference type="Proteomes" id="UP000190648"/>
    </source>
</evidence>
<protein>
    <submittedName>
        <fullName evidence="1">Solute carrier family 13 member 3 isoform A</fullName>
    </submittedName>
</protein>
<name>A0A1V4KLB8_PATFA</name>
<evidence type="ECO:0000313" key="1">
    <source>
        <dbReference type="EMBL" id="OPJ85205.1"/>
    </source>
</evidence>
<reference evidence="1 2" key="1">
    <citation type="submission" date="2016-02" db="EMBL/GenBank/DDBJ databases">
        <title>Band-tailed pigeon sequencing and assembly.</title>
        <authorList>
            <person name="Soares A.E."/>
            <person name="Novak B.J."/>
            <person name="Rice E.S."/>
            <person name="O'Connell B."/>
            <person name="Chang D."/>
            <person name="Weber S."/>
            <person name="Shapiro B."/>
        </authorList>
    </citation>
    <scope>NUCLEOTIDE SEQUENCE [LARGE SCALE GENOMIC DNA]</scope>
    <source>
        <strain evidence="1">BTP2013</strain>
        <tissue evidence="1">Blood</tissue>
    </source>
</reference>